<dbReference type="Ensembl" id="ENSDCDT00010013395.1">
    <property type="protein sequence ID" value="ENSDCDP00010012724.1"/>
    <property type="gene ID" value="ENSDCDG00010005719.1"/>
</dbReference>
<organism evidence="10 11">
    <name type="scientific">Denticeps clupeoides</name>
    <name type="common">denticle herring</name>
    <dbReference type="NCBI Taxonomy" id="299321"/>
    <lineage>
        <taxon>Eukaryota</taxon>
        <taxon>Metazoa</taxon>
        <taxon>Chordata</taxon>
        <taxon>Craniata</taxon>
        <taxon>Vertebrata</taxon>
        <taxon>Euteleostomi</taxon>
        <taxon>Actinopterygii</taxon>
        <taxon>Neopterygii</taxon>
        <taxon>Teleostei</taxon>
        <taxon>Clupei</taxon>
        <taxon>Clupeiformes</taxon>
        <taxon>Denticipitoidei</taxon>
        <taxon>Denticipitidae</taxon>
        <taxon>Denticeps</taxon>
    </lineage>
</organism>
<keyword evidence="7" id="KW-0206">Cytoskeleton</keyword>
<evidence type="ECO:0000256" key="5">
    <source>
        <dbReference type="ARBA" id="ARBA00022803"/>
    </source>
</evidence>
<accession>A0AAY4AV84</accession>
<dbReference type="GO" id="GO:0005813">
    <property type="term" value="C:centrosome"/>
    <property type="evidence" value="ECO:0007669"/>
    <property type="project" value="UniProtKB-SubCell"/>
</dbReference>
<comment type="function">
    <text evidence="8">Plays a role in the organization of both preexisting and nascent microtubules in interphase cells. During mitosis, required for the organization and orientation of the mitotic spindle.</text>
</comment>
<keyword evidence="4" id="KW-0963">Cytoplasm</keyword>
<evidence type="ECO:0000256" key="4">
    <source>
        <dbReference type="ARBA" id="ARBA00022490"/>
    </source>
</evidence>
<feature type="coiled-coil region" evidence="9">
    <location>
        <begin position="67"/>
        <end position="161"/>
    </location>
</feature>
<reference evidence="10 11" key="1">
    <citation type="submission" date="2020-06" db="EMBL/GenBank/DDBJ databases">
        <authorList>
            <consortium name="Wellcome Sanger Institute Data Sharing"/>
        </authorList>
    </citation>
    <scope>NUCLEOTIDE SEQUENCE [LARGE SCALE GENOMIC DNA]</scope>
</reference>
<sequence>PHALEQAEWDAVNRLLQHHGFRPVEFADPVGNKNLADLVLLEKKAACDIRAMLKTMLTDSDRRQALIQELIQSSSQLKEEVQQHQARAARQSQRATELEGILESVKGKVQDLEDRYISKAAQHHSQFQQLQQDHLEAEKRCQALELKLLQEQDVVSQLQRKIYFTVKEEEQRSARQNQAFVQIHKRSARHDSPIDQQILDVIDFYEKFEYIFCIYRSKGEAEENGSLGAPQGRKCWDKSCIEPPLNYKTLLKSYQEQLKETKAQKEELRGEIERLKTDLESRPTVKELKSYKHQLRRMDRILHQSNLKKVVGKIILLFFNWQILIDVNTLLNSPRVPLHPLRQRRPQQPANLPVQEEQFSAVLPTLEVWAEQLGFLKDLHRALNKLVQRLLPWQPVGDNNSSGDGMRVEDLMLMVDTLLEETSPGDKVLRSPTKNSLQSMVSHFQNLFDVPSLTGIYPRMNEVYTRLGEMTNAMRNLRDVLELDARAPPSEVVNCVARVVSPTETFTARLLHELLESGDIDSIISRLREHKEFFPAFHSLVLELMRNLDVQRIDEILPAVRALQSRVQ</sequence>
<evidence type="ECO:0000256" key="3">
    <source>
        <dbReference type="ARBA" id="ARBA00018408"/>
    </source>
</evidence>
<keyword evidence="5" id="KW-0802">TPR repeat</keyword>
<evidence type="ECO:0000256" key="6">
    <source>
        <dbReference type="ARBA" id="ARBA00023054"/>
    </source>
</evidence>
<reference evidence="10" key="3">
    <citation type="submission" date="2025-09" db="UniProtKB">
        <authorList>
            <consortium name="Ensembl"/>
        </authorList>
    </citation>
    <scope>IDENTIFICATION</scope>
</reference>
<dbReference type="InterPro" id="IPR037692">
    <property type="entry name" value="CEP70"/>
</dbReference>
<proteinExistence type="predicted"/>
<dbReference type="GO" id="GO:0043015">
    <property type="term" value="F:gamma-tubulin binding"/>
    <property type="evidence" value="ECO:0007669"/>
    <property type="project" value="InterPro"/>
</dbReference>
<comment type="subcellular location">
    <subcellularLocation>
        <location evidence="1">Cytoplasm</location>
        <location evidence="1">Cytoskeleton</location>
        <location evidence="1">Microtubule organizing center</location>
        <location evidence="1">Centrosome</location>
    </subcellularLocation>
</comment>
<comment type="subunit">
    <text evidence="2">Directly interacts with tubulin-gamma; this interaction determines centrosomal localization.</text>
</comment>
<evidence type="ECO:0000313" key="10">
    <source>
        <dbReference type="Ensembl" id="ENSDCDP00010012724.1"/>
    </source>
</evidence>
<gene>
    <name evidence="10" type="primary">CEP70</name>
</gene>
<dbReference type="Proteomes" id="UP000694580">
    <property type="component" value="Chromosome 5"/>
</dbReference>
<reference evidence="10" key="2">
    <citation type="submission" date="2025-08" db="UniProtKB">
        <authorList>
            <consortium name="Ensembl"/>
        </authorList>
    </citation>
    <scope>IDENTIFICATION</scope>
</reference>
<evidence type="ECO:0000256" key="9">
    <source>
        <dbReference type="SAM" id="Coils"/>
    </source>
</evidence>
<evidence type="ECO:0000313" key="11">
    <source>
        <dbReference type="Proteomes" id="UP000694580"/>
    </source>
</evidence>
<dbReference type="PANTHER" id="PTHR14594">
    <property type="entry name" value="CENTROSOMAL PROTEIN OF 70 KDA"/>
    <property type="match status" value="1"/>
</dbReference>
<evidence type="ECO:0000256" key="8">
    <source>
        <dbReference type="ARBA" id="ARBA00025273"/>
    </source>
</evidence>
<keyword evidence="11" id="KW-1185">Reference proteome</keyword>
<keyword evidence="6 9" id="KW-0175">Coiled coil</keyword>
<dbReference type="PANTHER" id="PTHR14594:SF1">
    <property type="entry name" value="CENTROSOMAL PROTEIN OF 70 KDA"/>
    <property type="match status" value="1"/>
</dbReference>
<protein>
    <recommendedName>
        <fullName evidence="3">Centrosomal protein of 70 kDa</fullName>
    </recommendedName>
</protein>
<dbReference type="GeneTree" id="ENSGT00390000009029"/>
<name>A0AAY4AV84_9TELE</name>
<dbReference type="AlphaFoldDB" id="A0AAY4AV84"/>
<dbReference type="GO" id="GO:0070507">
    <property type="term" value="P:regulation of microtubule cytoskeleton organization"/>
    <property type="evidence" value="ECO:0007669"/>
    <property type="project" value="InterPro"/>
</dbReference>
<feature type="coiled-coil region" evidence="9">
    <location>
        <begin position="251"/>
        <end position="278"/>
    </location>
</feature>
<evidence type="ECO:0000256" key="7">
    <source>
        <dbReference type="ARBA" id="ARBA00023212"/>
    </source>
</evidence>
<evidence type="ECO:0000256" key="1">
    <source>
        <dbReference type="ARBA" id="ARBA00004300"/>
    </source>
</evidence>
<evidence type="ECO:0000256" key="2">
    <source>
        <dbReference type="ARBA" id="ARBA00011832"/>
    </source>
</evidence>
<dbReference type="GO" id="GO:0060271">
    <property type="term" value="P:cilium assembly"/>
    <property type="evidence" value="ECO:0007669"/>
    <property type="project" value="InterPro"/>
</dbReference>